<evidence type="ECO:0000313" key="3">
    <source>
        <dbReference type="EMBL" id="MCS0603049.1"/>
    </source>
</evidence>
<organism evidence="3 4">
    <name type="scientific">Streptomyces pyxinicus</name>
    <dbReference type="NCBI Taxonomy" id="2970331"/>
    <lineage>
        <taxon>Bacteria</taxon>
        <taxon>Bacillati</taxon>
        <taxon>Actinomycetota</taxon>
        <taxon>Actinomycetes</taxon>
        <taxon>Kitasatosporales</taxon>
        <taxon>Streptomycetaceae</taxon>
        <taxon>Streptomyces</taxon>
    </lineage>
</organism>
<dbReference type="RefSeq" id="WP_258779533.1">
    <property type="nucleotide sequence ID" value="NZ_JANUGP010000012.1"/>
</dbReference>
<feature type="domain" description="PepSY" evidence="2">
    <location>
        <begin position="156"/>
        <end position="216"/>
    </location>
</feature>
<gene>
    <name evidence="3" type="ORF">NX794_17785</name>
</gene>
<proteinExistence type="predicted"/>
<feature type="region of interest" description="Disordered" evidence="1">
    <location>
        <begin position="26"/>
        <end position="66"/>
    </location>
</feature>
<name>A0ABT2B3G1_9ACTN</name>
<protein>
    <submittedName>
        <fullName evidence="3">PepSY domain-containing protein</fullName>
    </submittedName>
</protein>
<dbReference type="Gene3D" id="3.10.450.40">
    <property type="match status" value="2"/>
</dbReference>
<dbReference type="EMBL" id="JANUGP010000012">
    <property type="protein sequence ID" value="MCS0603049.1"/>
    <property type="molecule type" value="Genomic_DNA"/>
</dbReference>
<dbReference type="Proteomes" id="UP001205612">
    <property type="component" value="Unassembled WGS sequence"/>
</dbReference>
<reference evidence="3 4" key="1">
    <citation type="submission" date="2022-08" db="EMBL/GenBank/DDBJ databases">
        <authorList>
            <person name="Somphong A."/>
            <person name="Phongsopitanun W."/>
        </authorList>
    </citation>
    <scope>NUCLEOTIDE SEQUENCE [LARGE SCALE GENOMIC DNA]</scope>
    <source>
        <strain evidence="3 4">LP11</strain>
    </source>
</reference>
<comment type="caution">
    <text evidence="3">The sequence shown here is derived from an EMBL/GenBank/DDBJ whole genome shotgun (WGS) entry which is preliminary data.</text>
</comment>
<dbReference type="PROSITE" id="PS51257">
    <property type="entry name" value="PROKAR_LIPOPROTEIN"/>
    <property type="match status" value="1"/>
</dbReference>
<feature type="domain" description="PepSY" evidence="2">
    <location>
        <begin position="78"/>
        <end position="130"/>
    </location>
</feature>
<dbReference type="InterPro" id="IPR025711">
    <property type="entry name" value="PepSY"/>
</dbReference>
<feature type="region of interest" description="Disordered" evidence="1">
    <location>
        <begin position="126"/>
        <end position="145"/>
    </location>
</feature>
<keyword evidence="4" id="KW-1185">Reference proteome</keyword>
<accession>A0ABT2B3G1</accession>
<sequence length="221" mass="22758">MTTKRKEVAAVIAAAAATGALLTGCGAGTDDSAAETGAAEAAQVAAPSMSPSPSATASALTEDQAERKALVPKAKTGYDEALRTAVAAVPKSKPVSIELKGPANQPSWQAEVATTDGVAHTVRIDAANGKAGPAQTKSDQDSGDRRELADRLDKAKVTAQQAAQTATGKTKGTVTAVELGDTDNGTLKWSVDVVSTTDWNKTTYDIDATNRKILREHVDRD</sequence>
<feature type="compositionally biased region" description="Low complexity" evidence="1">
    <location>
        <begin position="26"/>
        <end position="59"/>
    </location>
</feature>
<evidence type="ECO:0000259" key="2">
    <source>
        <dbReference type="Pfam" id="PF03413"/>
    </source>
</evidence>
<evidence type="ECO:0000256" key="1">
    <source>
        <dbReference type="SAM" id="MobiDB-lite"/>
    </source>
</evidence>
<dbReference type="Pfam" id="PF03413">
    <property type="entry name" value="PepSY"/>
    <property type="match status" value="2"/>
</dbReference>
<evidence type="ECO:0000313" key="4">
    <source>
        <dbReference type="Proteomes" id="UP001205612"/>
    </source>
</evidence>